<accession>A0A9P9EZ50</accession>
<dbReference type="Proteomes" id="UP000738349">
    <property type="component" value="Unassembled WGS sequence"/>
</dbReference>
<evidence type="ECO:0000313" key="3">
    <source>
        <dbReference type="Proteomes" id="UP000738349"/>
    </source>
</evidence>
<reference evidence="2" key="1">
    <citation type="journal article" date="2021" name="Nat. Commun.">
        <title>Genetic determinants of endophytism in the Arabidopsis root mycobiome.</title>
        <authorList>
            <person name="Mesny F."/>
            <person name="Miyauchi S."/>
            <person name="Thiergart T."/>
            <person name="Pickel B."/>
            <person name="Atanasova L."/>
            <person name="Karlsson M."/>
            <person name="Huettel B."/>
            <person name="Barry K.W."/>
            <person name="Haridas S."/>
            <person name="Chen C."/>
            <person name="Bauer D."/>
            <person name="Andreopoulos W."/>
            <person name="Pangilinan J."/>
            <person name="LaButti K."/>
            <person name="Riley R."/>
            <person name="Lipzen A."/>
            <person name="Clum A."/>
            <person name="Drula E."/>
            <person name="Henrissat B."/>
            <person name="Kohler A."/>
            <person name="Grigoriev I.V."/>
            <person name="Martin F.M."/>
            <person name="Hacquard S."/>
        </authorList>
    </citation>
    <scope>NUCLEOTIDE SEQUENCE</scope>
    <source>
        <strain evidence="2">MPI-CAGE-AT-0147</strain>
    </source>
</reference>
<dbReference type="AlphaFoldDB" id="A0A9P9EZ50"/>
<protein>
    <submittedName>
        <fullName evidence="2">Uncharacterized protein</fullName>
    </submittedName>
</protein>
<feature type="region of interest" description="Disordered" evidence="1">
    <location>
        <begin position="1"/>
        <end position="43"/>
    </location>
</feature>
<evidence type="ECO:0000313" key="2">
    <source>
        <dbReference type="EMBL" id="KAH7148889.1"/>
    </source>
</evidence>
<keyword evidence="3" id="KW-1185">Reference proteome</keyword>
<proteinExistence type="predicted"/>
<evidence type="ECO:0000256" key="1">
    <source>
        <dbReference type="SAM" id="MobiDB-lite"/>
    </source>
</evidence>
<comment type="caution">
    <text evidence="2">The sequence shown here is derived from an EMBL/GenBank/DDBJ whole genome shotgun (WGS) entry which is preliminary data.</text>
</comment>
<name>A0A9P9EZ50_9HYPO</name>
<sequence>MASGDISLNHPDNSTRHAAASPNKLPGGGTLEGAEVRTRQREGQTAKLLVTPAGRGLQCSVSEERVAAESDTTPSSPLQVQLESVGVAAVSRLLNLAETPRRGLLVGSPAGIVEEARRTQQRPSAPIQTRNRLLAAQGYQNISSALPWALGLGSWGLTKNLKAGNAMVGAQAPSPPAVSVVGAANEAANREKVVGRVCVSALGRFGGASIPQDKYPMSRQSITTTRGVELLVDSTNSLFPRQLLSKDL</sequence>
<dbReference type="EMBL" id="JAGMUV010000007">
    <property type="protein sequence ID" value="KAH7148889.1"/>
    <property type="molecule type" value="Genomic_DNA"/>
</dbReference>
<gene>
    <name evidence="2" type="ORF">EDB81DRAFT_479378</name>
</gene>
<organism evidence="2 3">
    <name type="scientific">Dactylonectria macrodidyma</name>
    <dbReference type="NCBI Taxonomy" id="307937"/>
    <lineage>
        <taxon>Eukaryota</taxon>
        <taxon>Fungi</taxon>
        <taxon>Dikarya</taxon>
        <taxon>Ascomycota</taxon>
        <taxon>Pezizomycotina</taxon>
        <taxon>Sordariomycetes</taxon>
        <taxon>Hypocreomycetidae</taxon>
        <taxon>Hypocreales</taxon>
        <taxon>Nectriaceae</taxon>
        <taxon>Dactylonectria</taxon>
    </lineage>
</organism>
<feature type="compositionally biased region" description="Basic and acidic residues" evidence="1">
    <location>
        <begin position="34"/>
        <end position="43"/>
    </location>
</feature>